<dbReference type="GO" id="GO:0048471">
    <property type="term" value="C:perinuclear region of cytoplasm"/>
    <property type="evidence" value="ECO:0007669"/>
    <property type="project" value="UniProtKB-SubCell"/>
</dbReference>
<keyword evidence="3" id="KW-0931">ER-Golgi transport</keyword>
<dbReference type="Proteomes" id="UP000291343">
    <property type="component" value="Unassembled WGS sequence"/>
</dbReference>
<protein>
    <recommendedName>
        <fullName evidence="6">Trafficking protein particle complex subunit 2-like protein</fullName>
    </recommendedName>
</protein>
<dbReference type="AlphaFoldDB" id="A0A482WII9"/>
<dbReference type="EMBL" id="QKKF02034243">
    <property type="protein sequence ID" value="RZF33313.1"/>
    <property type="molecule type" value="Genomic_DNA"/>
</dbReference>
<dbReference type="InterPro" id="IPR006722">
    <property type="entry name" value="Sedlin"/>
</dbReference>
<proteinExistence type="inferred from homology"/>
<evidence type="ECO:0000256" key="2">
    <source>
        <dbReference type="ARBA" id="ARBA00006626"/>
    </source>
</evidence>
<comment type="caution">
    <text evidence="4">The sequence shown here is derived from an EMBL/GenBank/DDBJ whole genome shotgun (WGS) entry which is preliminary data.</text>
</comment>
<dbReference type="SMR" id="A0A482WII9"/>
<dbReference type="GO" id="GO:0006888">
    <property type="term" value="P:endoplasmic reticulum to Golgi vesicle-mediated transport"/>
    <property type="evidence" value="ECO:0007669"/>
    <property type="project" value="InterPro"/>
</dbReference>
<evidence type="ECO:0000256" key="3">
    <source>
        <dbReference type="ARBA" id="ARBA00022892"/>
    </source>
</evidence>
<gene>
    <name evidence="4" type="ORF">LSTR_LSTR007658</name>
</gene>
<sequence length="71" mass="8158">MAVCIAVIGKENSPKFIRCLDQNEEINFHFKMFRKLHLAYTDTICNPFYVPGEMIASKKFEAVVESIMNGQ</sequence>
<comment type="subcellular location">
    <subcellularLocation>
        <location evidence="1">Cytoplasm</location>
        <location evidence="1">Perinuclear region</location>
    </subcellularLocation>
</comment>
<dbReference type="OrthoDB" id="10258445at2759"/>
<dbReference type="STRING" id="195883.A0A482WII9"/>
<evidence type="ECO:0000313" key="5">
    <source>
        <dbReference type="Proteomes" id="UP000291343"/>
    </source>
</evidence>
<dbReference type="InParanoid" id="A0A482WII9"/>
<comment type="similarity">
    <text evidence="2">Belongs to the TRAPP small subunits family. Sedlin subfamily.</text>
</comment>
<name>A0A482WII9_LAOST</name>
<keyword evidence="5" id="KW-1185">Reference proteome</keyword>
<dbReference type="InterPro" id="IPR011012">
    <property type="entry name" value="Longin-like_dom_sf"/>
</dbReference>
<dbReference type="SUPFAM" id="SSF64356">
    <property type="entry name" value="SNARE-like"/>
    <property type="match status" value="1"/>
</dbReference>
<reference evidence="4 5" key="1">
    <citation type="journal article" date="2017" name="Gigascience">
        <title>Genome sequence of the small brown planthopper, Laodelphax striatellus.</title>
        <authorList>
            <person name="Zhu J."/>
            <person name="Jiang F."/>
            <person name="Wang X."/>
            <person name="Yang P."/>
            <person name="Bao Y."/>
            <person name="Zhao W."/>
            <person name="Wang W."/>
            <person name="Lu H."/>
            <person name="Wang Q."/>
            <person name="Cui N."/>
            <person name="Li J."/>
            <person name="Chen X."/>
            <person name="Luo L."/>
            <person name="Yu J."/>
            <person name="Kang L."/>
            <person name="Cui F."/>
        </authorList>
    </citation>
    <scope>NUCLEOTIDE SEQUENCE [LARGE SCALE GENOMIC DNA]</scope>
    <source>
        <strain evidence="4">Lst14</strain>
    </source>
</reference>
<evidence type="ECO:0000313" key="4">
    <source>
        <dbReference type="EMBL" id="RZF33313.1"/>
    </source>
</evidence>
<evidence type="ECO:0000256" key="1">
    <source>
        <dbReference type="ARBA" id="ARBA00004556"/>
    </source>
</evidence>
<dbReference type="Pfam" id="PF04628">
    <property type="entry name" value="Sedlin_N"/>
    <property type="match status" value="1"/>
</dbReference>
<evidence type="ECO:0008006" key="6">
    <source>
        <dbReference type="Google" id="ProtNLM"/>
    </source>
</evidence>
<keyword evidence="3" id="KW-0813">Transport</keyword>
<organism evidence="4 5">
    <name type="scientific">Laodelphax striatellus</name>
    <name type="common">Small brown planthopper</name>
    <name type="synonym">Delphax striatella</name>
    <dbReference type="NCBI Taxonomy" id="195883"/>
    <lineage>
        <taxon>Eukaryota</taxon>
        <taxon>Metazoa</taxon>
        <taxon>Ecdysozoa</taxon>
        <taxon>Arthropoda</taxon>
        <taxon>Hexapoda</taxon>
        <taxon>Insecta</taxon>
        <taxon>Pterygota</taxon>
        <taxon>Neoptera</taxon>
        <taxon>Paraneoptera</taxon>
        <taxon>Hemiptera</taxon>
        <taxon>Auchenorrhyncha</taxon>
        <taxon>Fulgoroidea</taxon>
        <taxon>Delphacidae</taxon>
        <taxon>Criomorphinae</taxon>
        <taxon>Laodelphax</taxon>
    </lineage>
</organism>
<dbReference type="Gene3D" id="3.30.450.70">
    <property type="match status" value="1"/>
</dbReference>
<accession>A0A482WII9</accession>